<dbReference type="RefSeq" id="XP_005092093.1">
    <property type="nucleotide sequence ID" value="XM_005092036.3"/>
</dbReference>
<dbReference type="SUPFAM" id="SSF50978">
    <property type="entry name" value="WD40 repeat-like"/>
    <property type="match status" value="1"/>
</dbReference>
<dbReference type="CDD" id="cd00200">
    <property type="entry name" value="WD40"/>
    <property type="match status" value="1"/>
</dbReference>
<organism evidence="11 12">
    <name type="scientific">Aplysia californica</name>
    <name type="common">California sea hare</name>
    <dbReference type="NCBI Taxonomy" id="6500"/>
    <lineage>
        <taxon>Eukaryota</taxon>
        <taxon>Metazoa</taxon>
        <taxon>Spiralia</taxon>
        <taxon>Lophotrochozoa</taxon>
        <taxon>Mollusca</taxon>
        <taxon>Gastropoda</taxon>
        <taxon>Heterobranchia</taxon>
        <taxon>Euthyneura</taxon>
        <taxon>Tectipleura</taxon>
        <taxon>Aplysiida</taxon>
        <taxon>Aplysioidea</taxon>
        <taxon>Aplysiidae</taxon>
        <taxon>Aplysia</taxon>
    </lineage>
</organism>
<dbReference type="InterPro" id="IPR026962">
    <property type="entry name" value="KTNB1"/>
</dbReference>
<dbReference type="Proteomes" id="UP000694888">
    <property type="component" value="Unplaced"/>
</dbReference>
<dbReference type="InterPro" id="IPR019775">
    <property type="entry name" value="WD40_repeat_CS"/>
</dbReference>
<dbReference type="PANTHER" id="PTHR19845">
    <property type="entry name" value="KATANIN P80 SUBUNIT"/>
    <property type="match status" value="1"/>
</dbReference>
<dbReference type="InterPro" id="IPR015943">
    <property type="entry name" value="WD40/YVTN_repeat-like_dom_sf"/>
</dbReference>
<reference evidence="12" key="1">
    <citation type="submission" date="2025-08" db="UniProtKB">
        <authorList>
            <consortium name="RefSeq"/>
        </authorList>
    </citation>
    <scope>IDENTIFICATION</scope>
</reference>
<dbReference type="SMART" id="SM00320">
    <property type="entry name" value="WD40"/>
    <property type="match status" value="6"/>
</dbReference>
<keyword evidence="4 7" id="KW-0493">Microtubule</keyword>
<keyword evidence="2 7" id="KW-0963">Cytoplasm</keyword>
<feature type="region of interest" description="Disordered" evidence="9">
    <location>
        <begin position="305"/>
        <end position="360"/>
    </location>
</feature>
<comment type="function">
    <text evidence="7">Participates in a complex which severs microtubules in an ATP-dependent manner. May act to target the enzymatic subunit of this complex to sites of action such as the centrosome. Microtubule severing may promote rapid reorganization of cellular microtubule arrays and the release of microtubules from the centrosome following nucleation.</text>
</comment>
<feature type="repeat" description="WD" evidence="8">
    <location>
        <begin position="139"/>
        <end position="180"/>
    </location>
</feature>
<feature type="repeat" description="WD" evidence="8">
    <location>
        <begin position="97"/>
        <end position="138"/>
    </location>
</feature>
<evidence type="ECO:0000259" key="10">
    <source>
        <dbReference type="Pfam" id="PF13925"/>
    </source>
</evidence>
<comment type="similarity">
    <text evidence="7">Belongs to the WD repeat KATNB1 family.</text>
</comment>
<keyword evidence="6 7" id="KW-0206">Cytoskeleton</keyword>
<dbReference type="PROSITE" id="PS00678">
    <property type="entry name" value="WD_REPEATS_1"/>
    <property type="match status" value="3"/>
</dbReference>
<proteinExistence type="inferred from homology"/>
<accession>A0ABM0JET4</accession>
<dbReference type="InterPro" id="IPR001680">
    <property type="entry name" value="WD40_rpt"/>
</dbReference>
<keyword evidence="11" id="KW-1185">Reference proteome</keyword>
<dbReference type="InterPro" id="IPR020472">
    <property type="entry name" value="WD40_PAC1"/>
</dbReference>
<evidence type="ECO:0000256" key="6">
    <source>
        <dbReference type="ARBA" id="ARBA00023212"/>
    </source>
</evidence>
<dbReference type="Gene3D" id="2.130.10.10">
    <property type="entry name" value="YVTN repeat-like/Quinoprotein amine dehydrogenase"/>
    <property type="match status" value="2"/>
</dbReference>
<evidence type="ECO:0000256" key="9">
    <source>
        <dbReference type="SAM" id="MobiDB-lite"/>
    </source>
</evidence>
<dbReference type="PROSITE" id="PS50294">
    <property type="entry name" value="WD_REPEATS_REGION"/>
    <property type="match status" value="5"/>
</dbReference>
<feature type="region of interest" description="Disordered" evidence="9">
    <location>
        <begin position="378"/>
        <end position="432"/>
    </location>
</feature>
<dbReference type="InterPro" id="IPR036322">
    <property type="entry name" value="WD40_repeat_dom_sf"/>
</dbReference>
<evidence type="ECO:0000256" key="8">
    <source>
        <dbReference type="PROSITE-ProRule" id="PRU00221"/>
    </source>
</evidence>
<dbReference type="InterPro" id="IPR028021">
    <property type="entry name" value="Katanin_C-terminal"/>
</dbReference>
<comment type="subunit">
    <text evidence="7">Interacts with KATNA1. This interaction enhances the microtubule binding and severing activity of KATNA1 and also targets this activity to the centrosome.</text>
</comment>
<keyword evidence="7" id="KW-0132">Cell division</keyword>
<protein>
    <recommendedName>
        <fullName evidence="7">Katanin p80 WD40 repeat-containing subunit B1</fullName>
        <shortName evidence="7">Katanin p80 subunit B1</shortName>
    </recommendedName>
    <alternativeName>
        <fullName evidence="7">p80 katanin</fullName>
    </alternativeName>
</protein>
<keyword evidence="7" id="KW-0498">Mitosis</keyword>
<evidence type="ECO:0000256" key="4">
    <source>
        <dbReference type="ARBA" id="ARBA00022701"/>
    </source>
</evidence>
<comment type="subcellular location">
    <subcellularLocation>
        <location evidence="1 7">Cytoplasm</location>
        <location evidence="1 7">Cytoskeleton</location>
    </subcellularLocation>
    <subcellularLocation>
        <location evidence="7">Cytoplasm</location>
    </subcellularLocation>
    <subcellularLocation>
        <location evidence="7">Cytoplasm</location>
        <location evidence="7">Cytoskeleton</location>
        <location evidence="7">Microtubule organizing center</location>
        <location evidence="7">Centrosome</location>
    </subcellularLocation>
    <subcellularLocation>
        <location evidence="7">Cytoplasm</location>
        <location evidence="7">Cytoskeleton</location>
        <location evidence="7">Spindle pole</location>
    </subcellularLocation>
    <subcellularLocation>
        <location evidence="7">Cytoplasm</location>
        <location evidence="7">Cytoskeleton</location>
        <location evidence="7">Spindle</location>
    </subcellularLocation>
    <text evidence="7">Predominantly cytoplasmic. Localized to the interphase centrosome and mitotic spindle poles.</text>
</comment>
<feature type="repeat" description="WD" evidence="8">
    <location>
        <begin position="55"/>
        <end position="96"/>
    </location>
</feature>
<dbReference type="Pfam" id="PF13925">
    <property type="entry name" value="Katanin_con80"/>
    <property type="match status" value="1"/>
</dbReference>
<evidence type="ECO:0000256" key="7">
    <source>
        <dbReference type="HAMAP-Rule" id="MF_03022"/>
    </source>
</evidence>
<dbReference type="GeneID" id="101856003"/>
<dbReference type="PRINTS" id="PR00320">
    <property type="entry name" value="GPROTEINBRPT"/>
</dbReference>
<sequence>MESKKAWKLKDFTAHSADVKCLGLGHKSGRVMVTGGDDRKVNLWSVGKPQCIMSLIGHTTSIESVRFNPNEELVVAGSFSGALKIWDLEGAKSLRTLTGHKAGIKALDFHPYGNYIASGSMDCNVKLWDVRRKGCIYTYKSHKDAVNCLRFTPDGLWIASASEDNTVKIWDLTAGKLLSELKDHTGPVNIVEFHPSDLLLASGSTDRTVKFWDLESFKCICSSDTDRNPVKSIYFHPDGSCLYSATGFSLKVYGWEPFVCHEVVPAAWSDIADMAVANSQLIASSYNKTNVSSYVVDLKQVAPTGTDGKSDSLRAGMNSSRRSFITERPPTSCSAEPSEPKRSNTPPEKNESNEDDGSLSRAEIQNQDEYHKLYAGRANAKNKAEPFRPPFEDDYTDPVKASPSVRKEVSPRVRHSPQEPVREPPKETPQAKDSVLAEDFLPKQKPSASGSNNVSEGELVEVLTKGHSTMVAVLQQRSRNLQIVRTMWTSGNTKSAVDSAINMKDKAVLVDLLNIINSRASLWNLDLCNLLLPELKDLLCSKYESHITTAANAVKLVLRNFGNVIKSNMEEPPSSFVDISREERHKKCLACYTVLSSIKSLIRSSQSTTTPKVASDFREIMILLSGIE</sequence>
<keyword evidence="7" id="KW-0131">Cell cycle</keyword>
<evidence type="ECO:0000256" key="2">
    <source>
        <dbReference type="ARBA" id="ARBA00022490"/>
    </source>
</evidence>
<feature type="compositionally biased region" description="Polar residues" evidence="9">
    <location>
        <begin position="317"/>
        <end position="335"/>
    </location>
</feature>
<feature type="domain" description="Katanin p80 subunit C-terminal" evidence="10">
    <location>
        <begin position="465"/>
        <end position="622"/>
    </location>
</feature>
<dbReference type="HAMAP" id="MF_03022">
    <property type="entry name" value="Katanin_p80_B1"/>
    <property type="match status" value="1"/>
</dbReference>
<feature type="repeat" description="WD" evidence="8">
    <location>
        <begin position="12"/>
        <end position="54"/>
    </location>
</feature>
<gene>
    <name evidence="12" type="primary">LOC101856003</name>
    <name evidence="7" type="synonym">KATNB1</name>
</gene>
<dbReference type="PANTHER" id="PTHR19845:SF0">
    <property type="entry name" value="KATANIN P80 WD40 REPEAT-CONTAINING SUBUNIT B1"/>
    <property type="match status" value="1"/>
</dbReference>
<evidence type="ECO:0000313" key="11">
    <source>
        <dbReference type="Proteomes" id="UP000694888"/>
    </source>
</evidence>
<evidence type="ECO:0000313" key="12">
    <source>
        <dbReference type="RefSeq" id="XP_005092093.1"/>
    </source>
</evidence>
<feature type="repeat" description="WD" evidence="8">
    <location>
        <begin position="181"/>
        <end position="222"/>
    </location>
</feature>
<feature type="compositionally biased region" description="Basic and acidic residues" evidence="9">
    <location>
        <begin position="338"/>
        <end position="352"/>
    </location>
</feature>
<dbReference type="PROSITE" id="PS50082">
    <property type="entry name" value="WD_REPEATS_2"/>
    <property type="match status" value="5"/>
</dbReference>
<evidence type="ECO:0000256" key="1">
    <source>
        <dbReference type="ARBA" id="ARBA00004245"/>
    </source>
</evidence>
<dbReference type="Pfam" id="PF00400">
    <property type="entry name" value="WD40"/>
    <property type="match status" value="5"/>
</dbReference>
<evidence type="ECO:0000256" key="3">
    <source>
        <dbReference type="ARBA" id="ARBA00022574"/>
    </source>
</evidence>
<evidence type="ECO:0000256" key="5">
    <source>
        <dbReference type="ARBA" id="ARBA00022737"/>
    </source>
</evidence>
<keyword evidence="5" id="KW-0677">Repeat</keyword>
<keyword evidence="3 8" id="KW-0853">WD repeat</keyword>
<feature type="compositionally biased region" description="Basic and acidic residues" evidence="9">
    <location>
        <begin position="405"/>
        <end position="430"/>
    </location>
</feature>
<name>A0ABM0JET4_APLCA</name>